<gene>
    <name evidence="3" type="ORF">BJF91_23795</name>
    <name evidence="2" type="ORF">GGQ71_001415</name>
</gene>
<evidence type="ECO:0000313" key="2">
    <source>
        <dbReference type="EMBL" id="MBB4007152.1"/>
    </source>
</evidence>
<reference evidence="2 5" key="2">
    <citation type="submission" date="2020-08" db="EMBL/GenBank/DDBJ databases">
        <title>Genomic Encyclopedia of Type Strains, Phase IV (KMG-IV): sequencing the most valuable type-strain genomes for metagenomic binning, comparative biology and taxonomic classification.</title>
        <authorList>
            <person name="Goeker M."/>
        </authorList>
    </citation>
    <scope>NUCLEOTIDE SEQUENCE [LARGE SCALE GENOMIC DNA]</scope>
    <source>
        <strain evidence="2 5">DSM 100021</strain>
    </source>
</reference>
<proteinExistence type="predicted"/>
<dbReference type="EMBL" id="JACIED010000002">
    <property type="protein sequence ID" value="MBB4007152.1"/>
    <property type="molecule type" value="Genomic_DNA"/>
</dbReference>
<reference evidence="3 4" key="1">
    <citation type="submission" date="2016-09" db="EMBL/GenBank/DDBJ databases">
        <title>Rhizobium oryziradicis sp. nov., isolated from the root of rice.</title>
        <authorList>
            <person name="Zhao J."/>
            <person name="Zhang X."/>
        </authorList>
    </citation>
    <scope>NUCLEOTIDE SEQUENCE [LARGE SCALE GENOMIC DNA]</scope>
    <source>
        <strain evidence="3 4">14971</strain>
    </source>
</reference>
<dbReference type="STRING" id="887144.BJF91_23795"/>
<evidence type="ECO:0000313" key="4">
    <source>
        <dbReference type="Proteomes" id="UP000185598"/>
    </source>
</evidence>
<organism evidence="3 4">
    <name type="scientific">Allorhizobium taibaishanense</name>
    <dbReference type="NCBI Taxonomy" id="887144"/>
    <lineage>
        <taxon>Bacteria</taxon>
        <taxon>Pseudomonadati</taxon>
        <taxon>Pseudomonadota</taxon>
        <taxon>Alphaproteobacteria</taxon>
        <taxon>Hyphomicrobiales</taxon>
        <taxon>Rhizobiaceae</taxon>
        <taxon>Rhizobium/Agrobacterium group</taxon>
        <taxon>Allorhizobium</taxon>
    </lineage>
</organism>
<dbReference type="EMBL" id="MKIN01000018">
    <property type="protein sequence ID" value="OLP51938.1"/>
    <property type="molecule type" value="Genomic_DNA"/>
</dbReference>
<dbReference type="AlphaFoldDB" id="A0A1Q9AAT5"/>
<sequence>MTGRHQRFALLAGALLTASLAAPLLPAQAAEQLRLRGTVEAFEGKQLTIKTREGETAKVKLAEGWKISSVAKAEADAIKPGDFVGIASAPGTNGGNNALEVVIFPAAMKGTGEGSRPWDLQPGSTMTNATVANAVKSVGSSGTGPTLTLEYKGGEKTISIPEGTPVVTFAPAIESDLKAGAVVFVPAEKAEDGTLTSSRVVVGTKGVVPPM</sequence>
<keyword evidence="1" id="KW-0732">Signal</keyword>
<feature type="chain" id="PRO_5044564462" description="DUF5666 domain-containing protein" evidence="1">
    <location>
        <begin position="30"/>
        <end position="211"/>
    </location>
</feature>
<feature type="signal peptide" evidence="1">
    <location>
        <begin position="1"/>
        <end position="29"/>
    </location>
</feature>
<accession>A0A1Q9AAT5</accession>
<dbReference type="Proteomes" id="UP000544107">
    <property type="component" value="Unassembled WGS sequence"/>
</dbReference>
<evidence type="ECO:0008006" key="6">
    <source>
        <dbReference type="Google" id="ProtNLM"/>
    </source>
</evidence>
<dbReference type="OrthoDB" id="9799947at2"/>
<name>A0A1Q9AAT5_9HYPH</name>
<evidence type="ECO:0000256" key="1">
    <source>
        <dbReference type="SAM" id="SignalP"/>
    </source>
</evidence>
<keyword evidence="4" id="KW-1185">Reference proteome</keyword>
<evidence type="ECO:0000313" key="3">
    <source>
        <dbReference type="EMBL" id="OLP51938.1"/>
    </source>
</evidence>
<comment type="caution">
    <text evidence="3">The sequence shown here is derived from an EMBL/GenBank/DDBJ whole genome shotgun (WGS) entry which is preliminary data.</text>
</comment>
<dbReference type="Proteomes" id="UP000185598">
    <property type="component" value="Unassembled WGS sequence"/>
</dbReference>
<dbReference type="RefSeq" id="WP_075613068.1">
    <property type="nucleotide sequence ID" value="NZ_JACIED010000002.1"/>
</dbReference>
<protein>
    <recommendedName>
        <fullName evidence="6">DUF5666 domain-containing protein</fullName>
    </recommendedName>
</protein>
<evidence type="ECO:0000313" key="5">
    <source>
        <dbReference type="Proteomes" id="UP000544107"/>
    </source>
</evidence>